<dbReference type="AlphaFoldDB" id="A0A892ZGW3"/>
<evidence type="ECO:0000256" key="2">
    <source>
        <dbReference type="ARBA" id="ARBA00022475"/>
    </source>
</evidence>
<dbReference type="InterPro" id="IPR036938">
    <property type="entry name" value="PAP2/HPO_sf"/>
</dbReference>
<reference evidence="9" key="1">
    <citation type="submission" date="2021-02" db="EMBL/GenBank/DDBJ databases">
        <title>Neisseriaceae sp. 26B isolated from the cloaca of a Common Toad-headed Turtle (Mesoclemmys nasuta).</title>
        <authorList>
            <person name="Spergser J."/>
            <person name="Busse H.-J."/>
        </authorList>
    </citation>
    <scope>NUCLEOTIDE SEQUENCE</scope>
    <source>
        <strain evidence="9">26B</strain>
    </source>
</reference>
<evidence type="ECO:0000256" key="3">
    <source>
        <dbReference type="ARBA" id="ARBA00022692"/>
    </source>
</evidence>
<feature type="transmembrane region" description="Helical" evidence="7">
    <location>
        <begin position="115"/>
        <end position="137"/>
    </location>
</feature>
<sequence>MKPRALLTLDATDARLFFWFTAHSHKKTVALLSRAISHCGDGPLYALIGMGVWYWESVAGAAFFYAGLLAYAIELPLYLLLKNAIRRHRPCHGITGVAALIEPSDKFSFPSGHTAAAFVFAAVLAAFYPLLALPAFVLATLIGLSRVMLGVHYPGDIVAGAVLGLLSAAVALQWLGV</sequence>
<keyword evidence="3 7" id="KW-0812">Transmembrane</keyword>
<keyword evidence="6 7" id="KW-0472">Membrane</keyword>
<dbReference type="Proteomes" id="UP000653156">
    <property type="component" value="Chromosome"/>
</dbReference>
<dbReference type="GO" id="GO:0005886">
    <property type="term" value="C:plasma membrane"/>
    <property type="evidence" value="ECO:0007669"/>
    <property type="project" value="UniProtKB-SubCell"/>
</dbReference>
<evidence type="ECO:0000256" key="7">
    <source>
        <dbReference type="SAM" id="Phobius"/>
    </source>
</evidence>
<protein>
    <submittedName>
        <fullName evidence="9">Phosphatase PAP2 family protein</fullName>
    </submittedName>
</protein>
<feature type="transmembrane region" description="Helical" evidence="7">
    <location>
        <begin position="61"/>
        <end position="81"/>
    </location>
</feature>
<gene>
    <name evidence="9" type="ORF">JQU52_02885</name>
</gene>
<keyword evidence="5 7" id="KW-1133">Transmembrane helix</keyword>
<proteinExistence type="predicted"/>
<evidence type="ECO:0000259" key="8">
    <source>
        <dbReference type="SMART" id="SM00014"/>
    </source>
</evidence>
<evidence type="ECO:0000313" key="10">
    <source>
        <dbReference type="Proteomes" id="UP000653156"/>
    </source>
</evidence>
<dbReference type="PANTHER" id="PTHR14969">
    <property type="entry name" value="SPHINGOSINE-1-PHOSPHATE PHOSPHOHYDROLASE"/>
    <property type="match status" value="1"/>
</dbReference>
<dbReference type="InterPro" id="IPR000326">
    <property type="entry name" value="PAP2/HPO"/>
</dbReference>
<dbReference type="KEGG" id="ptes:JQU52_02885"/>
<feature type="transmembrane region" description="Helical" evidence="7">
    <location>
        <begin position="157"/>
        <end position="175"/>
    </location>
</feature>
<comment type="subcellular location">
    <subcellularLocation>
        <location evidence="1">Cell membrane</location>
        <topology evidence="1">Multi-pass membrane protein</topology>
    </subcellularLocation>
</comment>
<dbReference type="PANTHER" id="PTHR14969:SF62">
    <property type="entry name" value="DECAPRENYLPHOSPHORYL-5-PHOSPHORIBOSE PHOSPHATASE RV3807C-RELATED"/>
    <property type="match status" value="1"/>
</dbReference>
<dbReference type="Pfam" id="PF01569">
    <property type="entry name" value="PAP2"/>
    <property type="match status" value="1"/>
</dbReference>
<dbReference type="RefSeq" id="WP_230339655.1">
    <property type="nucleotide sequence ID" value="NZ_CP069798.1"/>
</dbReference>
<evidence type="ECO:0000256" key="6">
    <source>
        <dbReference type="ARBA" id="ARBA00023136"/>
    </source>
</evidence>
<keyword evidence="10" id="KW-1185">Reference proteome</keyword>
<feature type="domain" description="Phosphatidic acid phosphatase type 2/haloperoxidase" evidence="8">
    <location>
        <begin position="63"/>
        <end position="172"/>
    </location>
</feature>
<dbReference type="GO" id="GO:0016787">
    <property type="term" value="F:hydrolase activity"/>
    <property type="evidence" value="ECO:0007669"/>
    <property type="project" value="UniProtKB-KW"/>
</dbReference>
<dbReference type="SUPFAM" id="SSF48317">
    <property type="entry name" value="Acid phosphatase/Vanadium-dependent haloperoxidase"/>
    <property type="match status" value="1"/>
</dbReference>
<evidence type="ECO:0000256" key="5">
    <source>
        <dbReference type="ARBA" id="ARBA00022989"/>
    </source>
</evidence>
<evidence type="ECO:0000256" key="4">
    <source>
        <dbReference type="ARBA" id="ARBA00022801"/>
    </source>
</evidence>
<keyword evidence="4" id="KW-0378">Hydrolase</keyword>
<accession>A0A892ZGW3</accession>
<name>A0A892ZGW3_9NEIS</name>
<organism evidence="9 10">
    <name type="scientific">Paralysiella testudinis</name>
    <dbReference type="NCBI Taxonomy" id="2809020"/>
    <lineage>
        <taxon>Bacteria</taxon>
        <taxon>Pseudomonadati</taxon>
        <taxon>Pseudomonadota</taxon>
        <taxon>Betaproteobacteria</taxon>
        <taxon>Neisseriales</taxon>
        <taxon>Neisseriaceae</taxon>
        <taxon>Paralysiella</taxon>
    </lineage>
</organism>
<evidence type="ECO:0000313" key="9">
    <source>
        <dbReference type="EMBL" id="QRQ82371.1"/>
    </source>
</evidence>
<dbReference type="Gene3D" id="1.20.144.10">
    <property type="entry name" value="Phosphatidic acid phosphatase type 2/haloperoxidase"/>
    <property type="match status" value="1"/>
</dbReference>
<dbReference type="SMART" id="SM00014">
    <property type="entry name" value="acidPPc"/>
    <property type="match status" value="1"/>
</dbReference>
<dbReference type="EMBL" id="CP069798">
    <property type="protein sequence ID" value="QRQ82371.1"/>
    <property type="molecule type" value="Genomic_DNA"/>
</dbReference>
<evidence type="ECO:0000256" key="1">
    <source>
        <dbReference type="ARBA" id="ARBA00004651"/>
    </source>
</evidence>
<keyword evidence="2" id="KW-1003">Cell membrane</keyword>